<evidence type="ECO:0000313" key="2">
    <source>
        <dbReference type="EMBL" id="CAG8768670.1"/>
    </source>
</evidence>
<dbReference type="EMBL" id="CAJVPY010018802">
    <property type="protein sequence ID" value="CAG8768670.1"/>
    <property type="molecule type" value="Genomic_DNA"/>
</dbReference>
<comment type="caution">
    <text evidence="2">The sequence shown here is derived from an EMBL/GenBank/DDBJ whole genome shotgun (WGS) entry which is preliminary data.</text>
</comment>
<accession>A0A9N9J7D5</accession>
<feature type="transmembrane region" description="Helical" evidence="1">
    <location>
        <begin position="89"/>
        <end position="117"/>
    </location>
</feature>
<proteinExistence type="predicted"/>
<organism evidence="2 3">
    <name type="scientific">Dentiscutata erythropus</name>
    <dbReference type="NCBI Taxonomy" id="1348616"/>
    <lineage>
        <taxon>Eukaryota</taxon>
        <taxon>Fungi</taxon>
        <taxon>Fungi incertae sedis</taxon>
        <taxon>Mucoromycota</taxon>
        <taxon>Glomeromycotina</taxon>
        <taxon>Glomeromycetes</taxon>
        <taxon>Diversisporales</taxon>
        <taxon>Gigasporaceae</taxon>
        <taxon>Dentiscutata</taxon>
    </lineage>
</organism>
<keyword evidence="1" id="KW-0472">Membrane</keyword>
<keyword evidence="3" id="KW-1185">Reference proteome</keyword>
<name>A0A9N9J7D5_9GLOM</name>
<protein>
    <submittedName>
        <fullName evidence="2">17419_t:CDS:1</fullName>
    </submittedName>
</protein>
<dbReference type="Proteomes" id="UP000789405">
    <property type="component" value="Unassembled WGS sequence"/>
</dbReference>
<keyword evidence="1" id="KW-1133">Transmembrane helix</keyword>
<reference evidence="2" key="1">
    <citation type="submission" date="2021-06" db="EMBL/GenBank/DDBJ databases">
        <authorList>
            <person name="Kallberg Y."/>
            <person name="Tangrot J."/>
            <person name="Rosling A."/>
        </authorList>
    </citation>
    <scope>NUCLEOTIDE SEQUENCE</scope>
    <source>
        <strain evidence="2">MA453B</strain>
    </source>
</reference>
<dbReference type="AlphaFoldDB" id="A0A9N9J7D5"/>
<feature type="non-terminal residue" evidence="2">
    <location>
        <position position="1"/>
    </location>
</feature>
<keyword evidence="1" id="KW-0812">Transmembrane</keyword>
<evidence type="ECO:0000313" key="3">
    <source>
        <dbReference type="Proteomes" id="UP000789405"/>
    </source>
</evidence>
<gene>
    <name evidence="2" type="ORF">DERYTH_LOCUS18479</name>
</gene>
<sequence>MGYKATLRVEDPSVDFLVQAYPVGCSWRPYAVELETTMKGASCGLLRVSGMGLTVLSVIAFGSISMFCGSLPLVIAFEIIDISIYLGEVSVVAFGEVSVIAFGSIFMFCSSLSLVFAFEVIDVSILSGEVSASCFLCLAASSKRLTSIEAL</sequence>
<evidence type="ECO:0000256" key="1">
    <source>
        <dbReference type="SAM" id="Phobius"/>
    </source>
</evidence>
<feature type="transmembrane region" description="Helical" evidence="1">
    <location>
        <begin position="55"/>
        <end position="77"/>
    </location>
</feature>
<feature type="non-terminal residue" evidence="2">
    <location>
        <position position="151"/>
    </location>
</feature>